<proteinExistence type="predicted"/>
<dbReference type="EMBL" id="CM042022">
    <property type="protein sequence ID" value="KAI3815037.1"/>
    <property type="molecule type" value="Genomic_DNA"/>
</dbReference>
<organism evidence="1 2">
    <name type="scientific">Smallanthus sonchifolius</name>
    <dbReference type="NCBI Taxonomy" id="185202"/>
    <lineage>
        <taxon>Eukaryota</taxon>
        <taxon>Viridiplantae</taxon>
        <taxon>Streptophyta</taxon>
        <taxon>Embryophyta</taxon>
        <taxon>Tracheophyta</taxon>
        <taxon>Spermatophyta</taxon>
        <taxon>Magnoliopsida</taxon>
        <taxon>eudicotyledons</taxon>
        <taxon>Gunneridae</taxon>
        <taxon>Pentapetalae</taxon>
        <taxon>asterids</taxon>
        <taxon>campanulids</taxon>
        <taxon>Asterales</taxon>
        <taxon>Asteraceae</taxon>
        <taxon>Asteroideae</taxon>
        <taxon>Heliantheae alliance</taxon>
        <taxon>Millerieae</taxon>
        <taxon>Smallanthus</taxon>
    </lineage>
</organism>
<sequence>MADDHASRCSNSSSGGGGGGGGRGGRSWKKLKHKKVPQRGMGVAQLEKIISEGQKKKDATVLTHNSSSNLVIIESNPSVRPPPINLMLQRSQRLQQPCSSSMVNVSAGTSSSSVLNFQMEPPSNQSYRGSSYHHLRPAEEKMVGMKRPYPFSFEIAPIPSFHCKFPSAYVSPISRSDESSSCSNGGTTSIEPAHPSFREHPSSSGAISGAITKKFMDENRVLTRDFLKLASPQASQSNSSSKENLYLSHCIGEESQFETLPPQKGQSEDPNRLSGRGRSSLPQFLGLFPAARTPMGRPGNSNGEAEESVDLNLKL</sequence>
<keyword evidence="2" id="KW-1185">Reference proteome</keyword>
<evidence type="ECO:0000313" key="1">
    <source>
        <dbReference type="EMBL" id="KAI3815037.1"/>
    </source>
</evidence>
<gene>
    <name evidence="1" type="ORF">L1987_14689</name>
</gene>
<reference evidence="2" key="1">
    <citation type="journal article" date="2022" name="Mol. Ecol. Resour.">
        <title>The genomes of chicory, endive, great burdock and yacon provide insights into Asteraceae palaeo-polyploidization history and plant inulin production.</title>
        <authorList>
            <person name="Fan W."/>
            <person name="Wang S."/>
            <person name="Wang H."/>
            <person name="Wang A."/>
            <person name="Jiang F."/>
            <person name="Liu H."/>
            <person name="Zhao H."/>
            <person name="Xu D."/>
            <person name="Zhang Y."/>
        </authorList>
    </citation>
    <scope>NUCLEOTIDE SEQUENCE [LARGE SCALE GENOMIC DNA]</scope>
    <source>
        <strain evidence="2">cv. Yunnan</strain>
    </source>
</reference>
<evidence type="ECO:0000313" key="2">
    <source>
        <dbReference type="Proteomes" id="UP001056120"/>
    </source>
</evidence>
<protein>
    <submittedName>
        <fullName evidence="1">Uncharacterized protein</fullName>
    </submittedName>
</protein>
<reference evidence="1 2" key="2">
    <citation type="journal article" date="2022" name="Mol. Ecol. Resour.">
        <title>The genomes of chicory, endive, great burdock and yacon provide insights into Asteraceae paleo-polyploidization history and plant inulin production.</title>
        <authorList>
            <person name="Fan W."/>
            <person name="Wang S."/>
            <person name="Wang H."/>
            <person name="Wang A."/>
            <person name="Jiang F."/>
            <person name="Liu H."/>
            <person name="Zhao H."/>
            <person name="Xu D."/>
            <person name="Zhang Y."/>
        </authorList>
    </citation>
    <scope>NUCLEOTIDE SEQUENCE [LARGE SCALE GENOMIC DNA]</scope>
    <source>
        <strain evidence="2">cv. Yunnan</strain>
        <tissue evidence="1">Leaves</tissue>
    </source>
</reference>
<dbReference type="Proteomes" id="UP001056120">
    <property type="component" value="Linkage Group LG05"/>
</dbReference>
<comment type="caution">
    <text evidence="1">The sequence shown here is derived from an EMBL/GenBank/DDBJ whole genome shotgun (WGS) entry which is preliminary data.</text>
</comment>
<accession>A0ACB9J701</accession>
<name>A0ACB9J701_9ASTR</name>